<reference evidence="2 3" key="1">
    <citation type="submission" date="2018-06" db="EMBL/GenBank/DDBJ databases">
        <title>Comparative genomics of Brasilonema spp. strains.</title>
        <authorList>
            <person name="Alvarenga D.O."/>
            <person name="Fiore M.F."/>
            <person name="Varani A.M."/>
        </authorList>
    </citation>
    <scope>NUCLEOTIDE SEQUENCE [LARGE SCALE GENOMIC DNA]</scope>
    <source>
        <strain evidence="2 3">CENA114</strain>
    </source>
</reference>
<dbReference type="AlphaFoldDB" id="A0A856M805"/>
<dbReference type="SUPFAM" id="SSF53448">
    <property type="entry name" value="Nucleotide-diphospho-sugar transferases"/>
    <property type="match status" value="1"/>
</dbReference>
<evidence type="ECO:0000259" key="1">
    <source>
        <dbReference type="Pfam" id="PF00535"/>
    </source>
</evidence>
<proteinExistence type="predicted"/>
<protein>
    <submittedName>
        <fullName evidence="2">Glycosyltransferase</fullName>
    </submittedName>
</protein>
<dbReference type="PANTHER" id="PTHR22916">
    <property type="entry name" value="GLYCOSYLTRANSFERASE"/>
    <property type="match status" value="1"/>
</dbReference>
<dbReference type="RefSeq" id="WP_171975141.1">
    <property type="nucleotide sequence ID" value="NZ_CAWOXK010000001.1"/>
</dbReference>
<feature type="domain" description="Glycosyltransferase 2-like" evidence="1">
    <location>
        <begin position="6"/>
        <end position="161"/>
    </location>
</feature>
<organism evidence="2 3">
    <name type="scientific">Brasilonema sennae CENA114</name>
    <dbReference type="NCBI Taxonomy" id="415709"/>
    <lineage>
        <taxon>Bacteria</taxon>
        <taxon>Bacillati</taxon>
        <taxon>Cyanobacteriota</taxon>
        <taxon>Cyanophyceae</taxon>
        <taxon>Nostocales</taxon>
        <taxon>Scytonemataceae</taxon>
        <taxon>Brasilonema</taxon>
        <taxon>Bromeliae group (in: Brasilonema)</taxon>
    </lineage>
</organism>
<keyword evidence="2" id="KW-0808">Transferase</keyword>
<gene>
    <name evidence="2" type="ORF">DP114_00120</name>
</gene>
<name>A0A856M805_9CYAN</name>
<dbReference type="CDD" id="cd06433">
    <property type="entry name" value="GT_2_WfgS_like"/>
    <property type="match status" value="1"/>
</dbReference>
<accession>A0A856M805</accession>
<dbReference type="Proteomes" id="UP000503129">
    <property type="component" value="Chromosome"/>
</dbReference>
<evidence type="ECO:0000313" key="3">
    <source>
        <dbReference type="Proteomes" id="UP000503129"/>
    </source>
</evidence>
<dbReference type="InterPro" id="IPR029044">
    <property type="entry name" value="Nucleotide-diphossugar_trans"/>
</dbReference>
<dbReference type="KEGG" id="bsen:DP114_00120"/>
<keyword evidence="3" id="KW-1185">Reference proteome</keyword>
<dbReference type="Gene3D" id="3.90.550.10">
    <property type="entry name" value="Spore Coat Polysaccharide Biosynthesis Protein SpsA, Chain A"/>
    <property type="match status" value="1"/>
</dbReference>
<evidence type="ECO:0000313" key="2">
    <source>
        <dbReference type="EMBL" id="QDL06524.1"/>
    </source>
</evidence>
<sequence>MYPKISIITPSFNQGNYIDFAIQSVKEQNYPNFEHIILDNCSTDKTIEHLKKYDHLIWKSERDKGQSDALNKGFSMATGDIVGWLNADDKYLPGCFQKIANCFAEAPQSDIAYGDYRWINEKGDVFQSRREIDFDYFILKYLHVLYIPSTSTFFKRRIFDEGNFLDDSFQYAMDYEFFLRLALKRYKFIHVHSYLADFRWHTENKSVVALQKQINEQEMALLRHDELLQKVPSSARAYLREMLKLMARGKRYLLKGMKGYYFNQWQHQAVD</sequence>
<dbReference type="InterPro" id="IPR001173">
    <property type="entry name" value="Glyco_trans_2-like"/>
</dbReference>
<dbReference type="GO" id="GO:0016740">
    <property type="term" value="F:transferase activity"/>
    <property type="evidence" value="ECO:0007669"/>
    <property type="project" value="UniProtKB-KW"/>
</dbReference>
<dbReference type="Pfam" id="PF00535">
    <property type="entry name" value="Glycos_transf_2"/>
    <property type="match status" value="1"/>
</dbReference>
<dbReference type="PANTHER" id="PTHR22916:SF65">
    <property type="entry name" value="SLR1065 PROTEIN"/>
    <property type="match status" value="1"/>
</dbReference>
<dbReference type="EMBL" id="CP030118">
    <property type="protein sequence ID" value="QDL06524.1"/>
    <property type="molecule type" value="Genomic_DNA"/>
</dbReference>